<dbReference type="PANTHER" id="PTHR24092">
    <property type="entry name" value="PROBABLE PHOSPHOLIPID-TRANSPORTING ATPASE"/>
    <property type="match status" value="1"/>
</dbReference>
<evidence type="ECO:0000256" key="2">
    <source>
        <dbReference type="ARBA" id="ARBA00022448"/>
    </source>
</evidence>
<dbReference type="InterPro" id="IPR023298">
    <property type="entry name" value="ATPase_P-typ_TM_dom_sf"/>
</dbReference>
<dbReference type="GO" id="GO:0005886">
    <property type="term" value="C:plasma membrane"/>
    <property type="evidence" value="ECO:0007669"/>
    <property type="project" value="TreeGrafter"/>
</dbReference>
<dbReference type="RefSeq" id="XP_043033422.1">
    <property type="nucleotide sequence ID" value="XM_043184602.1"/>
</dbReference>
<feature type="region of interest" description="Disordered" evidence="3">
    <location>
        <begin position="439"/>
        <end position="463"/>
    </location>
</feature>
<reference evidence="4" key="1">
    <citation type="submission" date="2020-11" db="EMBL/GenBank/DDBJ databases">
        <title>Adaptations for nitrogen fixation in a non-lichenized fungal sporocarp promotes dispersal by wood-feeding termites.</title>
        <authorList>
            <consortium name="DOE Joint Genome Institute"/>
            <person name="Koch R.A."/>
            <person name="Yoon G."/>
            <person name="Arayal U."/>
            <person name="Lail K."/>
            <person name="Amirebrahimi M."/>
            <person name="Labutti K."/>
            <person name="Lipzen A."/>
            <person name="Riley R."/>
            <person name="Barry K."/>
            <person name="Henrissat B."/>
            <person name="Grigoriev I.V."/>
            <person name="Herr J.R."/>
            <person name="Aime M.C."/>
        </authorList>
    </citation>
    <scope>NUCLEOTIDE SEQUENCE</scope>
    <source>
        <strain evidence="4">MCA 3950</strain>
    </source>
</reference>
<accession>A0A9P7VG28</accession>
<comment type="subcellular location">
    <subcellularLocation>
        <location evidence="1">Endomembrane system</location>
    </subcellularLocation>
</comment>
<dbReference type="GO" id="GO:0045332">
    <property type="term" value="P:phospholipid translocation"/>
    <property type="evidence" value="ECO:0007669"/>
    <property type="project" value="TreeGrafter"/>
</dbReference>
<dbReference type="GO" id="GO:0140326">
    <property type="term" value="F:ATPase-coupled intramembrane lipid transporter activity"/>
    <property type="evidence" value="ECO:0007669"/>
    <property type="project" value="TreeGrafter"/>
</dbReference>
<dbReference type="InterPro" id="IPR023299">
    <property type="entry name" value="ATPase_P-typ_cyto_dom_N"/>
</dbReference>
<gene>
    <name evidence="4" type="ORF">BT62DRAFT_924370</name>
</gene>
<evidence type="ECO:0000256" key="3">
    <source>
        <dbReference type="SAM" id="MobiDB-lite"/>
    </source>
</evidence>
<name>A0A9P7VG28_9AGAR</name>
<protein>
    <submittedName>
        <fullName evidence="4">Uncharacterized protein</fullName>
    </submittedName>
</protein>
<evidence type="ECO:0000256" key="1">
    <source>
        <dbReference type="ARBA" id="ARBA00004308"/>
    </source>
</evidence>
<comment type="caution">
    <text evidence="4">The sequence shown here is derived from an EMBL/GenBank/DDBJ whole genome shotgun (WGS) entry which is preliminary data.</text>
</comment>
<dbReference type="GO" id="GO:0000166">
    <property type="term" value="F:nucleotide binding"/>
    <property type="evidence" value="ECO:0007669"/>
    <property type="project" value="InterPro"/>
</dbReference>
<organism evidence="4 5">
    <name type="scientific">Guyanagaster necrorhizus</name>
    <dbReference type="NCBI Taxonomy" id="856835"/>
    <lineage>
        <taxon>Eukaryota</taxon>
        <taxon>Fungi</taxon>
        <taxon>Dikarya</taxon>
        <taxon>Basidiomycota</taxon>
        <taxon>Agaricomycotina</taxon>
        <taxon>Agaricomycetes</taxon>
        <taxon>Agaricomycetidae</taxon>
        <taxon>Agaricales</taxon>
        <taxon>Marasmiineae</taxon>
        <taxon>Physalacriaceae</taxon>
        <taxon>Guyanagaster</taxon>
    </lineage>
</organism>
<dbReference type="AlphaFoldDB" id="A0A9P7VG28"/>
<dbReference type="Proteomes" id="UP000812287">
    <property type="component" value="Unassembled WGS sequence"/>
</dbReference>
<proteinExistence type="predicted"/>
<evidence type="ECO:0000313" key="4">
    <source>
        <dbReference type="EMBL" id="KAG7439922.1"/>
    </source>
</evidence>
<dbReference type="GeneID" id="66106899"/>
<dbReference type="Gene3D" id="3.40.1110.10">
    <property type="entry name" value="Calcium-transporting ATPase, cytoplasmic domain N"/>
    <property type="match status" value="1"/>
</dbReference>
<keyword evidence="5" id="KW-1185">Reference proteome</keyword>
<dbReference type="Pfam" id="PF13246">
    <property type="entry name" value="Cation_ATPase"/>
    <property type="match status" value="1"/>
</dbReference>
<sequence>MITLQPILQHAVSTPRLPPELMDLIVDILSDDVPSLTACALSSRQLLCRSRYHQFHTIHFDFLPNRLFNRCEIFSRKCQNVAPLVKLVGINIICPQVKELKMKYCSVTNLGTFLGGFHKLNKLALHHVDIVEETSSSSEVSLDLEELVITHICSRSSKNTIKYLLPLLSIPPRIRRLTYPIYPPVENIPQYDVIPYTHLDELLLVGAFLPNRPILHIQNVTRLHLSMIPLRLWHPVDACKYYDELTDWLIHLLQKAQGGCLKEVKLEYGLISISWSPYQWKQLDAILLKMDSGLIGIPGSPGKWKQLDAVLSKMELSKVELVFNTTQEEWGGEGVETSKWKLDRLALKYAAFFEQVKRRGLLTVSGQYLSYNHCVPRFRRGEIILRFTWSSQNSMADDDSAPEITTTATSADPHFLLFALIFRARSRCTSESTYTGNADPKFASNLGKSPHGGHRMSFFRRSNQRESEYTTKITTRLLIQNYAFEPSGEPRNVYVNYPLGVLEVDVSGKPIVRYERNKVRTTNLYEQFRRKPIFPYPRPSSVFDAASGAISVLPLVFILTVTDIKDAVEDYRRATLDEEVKTLAATKLGSWRNRRLGAISPLEFPDLNYAALMYQKAMIRPEDQNLSVHDQDQNSWWTDRHAKGRWSLKPRKSIKATSSIASEDNIERSSFYLDSEPPHQNVYLYHGVLRHKDTVTGEKRQESVMINEMLLRGCAIRNTTWIIGQVIFTGADTKIIVNGSSTPSKRSEIEKETNFNVIVNDAQTGTSTEFFEIDSEATDSSIFNAIITFVSCLIAFQNIVPISLYIFTEIAKTIQAYFISQDVDMYYQPYNTPCVPKTWNISDDLGQIEYTCSVHGIAYGEGVTEAQRGAAIREGNADSLDPRDLTEKLTAIKQQMLSVMERTFKNRYLQPEKLALPFPTNGHKPEPQELQCHLDYKAESQDGAALVASARGVGFTLVKKSKDTFDIQVMGQPEKYTLLNVLEFNSTRKRMSTIFRCPDGRLILYCKGGDNEQMSKDMEMFANNGLRTLCITYRWLTPGMTPLWLPVATLVKCAPQDFSPSLNMSNPVTGKLPQKETELLQPHRLIMQVQPVPKKSAL</sequence>
<dbReference type="SUPFAM" id="SSF81660">
    <property type="entry name" value="Metal cation-transporting ATPase, ATP-binding domain N"/>
    <property type="match status" value="1"/>
</dbReference>
<keyword evidence="2" id="KW-0813">Transport</keyword>
<evidence type="ECO:0000313" key="5">
    <source>
        <dbReference type="Proteomes" id="UP000812287"/>
    </source>
</evidence>
<dbReference type="OrthoDB" id="377733at2759"/>
<dbReference type="EMBL" id="MU250580">
    <property type="protein sequence ID" value="KAG7439922.1"/>
    <property type="molecule type" value="Genomic_DNA"/>
</dbReference>
<dbReference type="PANTHER" id="PTHR24092:SF180">
    <property type="entry name" value="PHOSPHOLIPID-TRANSPORTING ATPASE DNF1-RELATED"/>
    <property type="match status" value="1"/>
</dbReference>
<dbReference type="SUPFAM" id="SSF81665">
    <property type="entry name" value="Calcium ATPase, transmembrane domain M"/>
    <property type="match status" value="1"/>
</dbReference>